<dbReference type="AlphaFoldDB" id="A0A9Q5HVL3"/>
<sequence length="135" mass="14862">MSAPVDDAHYSTTTESHGLPQSPSLAFGNYQNEPINRPACCPTALVKFPGSREFRLLKLLSVFGCFQNPLYILLPATLVWVKTVKLAGEVPVTLFYSITFPSVGKPDHCTIARVSVLMSVNLLVYAARHHDESNE</sequence>
<organism evidence="2 3">
    <name type="scientific">Sanghuangporus baumii</name>
    <name type="common">Phellinus baumii</name>
    <dbReference type="NCBI Taxonomy" id="108892"/>
    <lineage>
        <taxon>Eukaryota</taxon>
        <taxon>Fungi</taxon>
        <taxon>Dikarya</taxon>
        <taxon>Basidiomycota</taxon>
        <taxon>Agaricomycotina</taxon>
        <taxon>Agaricomycetes</taxon>
        <taxon>Hymenochaetales</taxon>
        <taxon>Hymenochaetaceae</taxon>
        <taxon>Sanghuangporus</taxon>
    </lineage>
</organism>
<comment type="caution">
    <text evidence="2">The sequence shown here is derived from an EMBL/GenBank/DDBJ whole genome shotgun (WGS) entry which is preliminary data.</text>
</comment>
<evidence type="ECO:0000313" key="2">
    <source>
        <dbReference type="EMBL" id="OCB86602.1"/>
    </source>
</evidence>
<proteinExistence type="predicted"/>
<evidence type="ECO:0000256" key="1">
    <source>
        <dbReference type="SAM" id="MobiDB-lite"/>
    </source>
</evidence>
<feature type="compositionally biased region" description="Polar residues" evidence="1">
    <location>
        <begin position="10"/>
        <end position="23"/>
    </location>
</feature>
<reference evidence="2" key="1">
    <citation type="submission" date="2016-06" db="EMBL/GenBank/DDBJ databases">
        <title>Draft Genome sequence of the fungus Inonotus baumii.</title>
        <authorList>
            <person name="Zhu H."/>
            <person name="Lin W."/>
        </authorList>
    </citation>
    <scope>NUCLEOTIDE SEQUENCE</scope>
    <source>
        <strain evidence="2">821</strain>
    </source>
</reference>
<keyword evidence="3" id="KW-1185">Reference proteome</keyword>
<name>A0A9Q5HVL3_SANBA</name>
<gene>
    <name evidence="2" type="ORF">A7U60_g6280</name>
</gene>
<dbReference type="Proteomes" id="UP000757232">
    <property type="component" value="Unassembled WGS sequence"/>
</dbReference>
<protein>
    <submittedName>
        <fullName evidence="2">Uncharacterized protein</fullName>
    </submittedName>
</protein>
<dbReference type="EMBL" id="LNZH02000200">
    <property type="protein sequence ID" value="OCB86602.1"/>
    <property type="molecule type" value="Genomic_DNA"/>
</dbReference>
<evidence type="ECO:0000313" key="3">
    <source>
        <dbReference type="Proteomes" id="UP000757232"/>
    </source>
</evidence>
<accession>A0A9Q5HVL3</accession>
<feature type="region of interest" description="Disordered" evidence="1">
    <location>
        <begin position="1"/>
        <end position="23"/>
    </location>
</feature>